<dbReference type="Pfam" id="PF00394">
    <property type="entry name" value="Cu-oxidase"/>
    <property type="match status" value="1"/>
</dbReference>
<dbReference type="EC" id="1.10.3.2" evidence="4"/>
<evidence type="ECO:0000256" key="4">
    <source>
        <dbReference type="ARBA" id="ARBA00012297"/>
    </source>
</evidence>
<dbReference type="Pfam" id="PF07732">
    <property type="entry name" value="Cu-oxidase_3"/>
    <property type="match status" value="1"/>
</dbReference>
<dbReference type="Proteomes" id="UP000008142">
    <property type="component" value="Unassembled WGS sequence"/>
</dbReference>
<comment type="catalytic activity">
    <reaction evidence="1">
        <text>4 hydroquinone + O2 = 4 benzosemiquinone + 2 H2O</text>
        <dbReference type="Rhea" id="RHEA:11276"/>
        <dbReference type="ChEBI" id="CHEBI:15377"/>
        <dbReference type="ChEBI" id="CHEBI:15379"/>
        <dbReference type="ChEBI" id="CHEBI:17594"/>
        <dbReference type="ChEBI" id="CHEBI:17977"/>
        <dbReference type="EC" id="1.10.3.2"/>
    </reaction>
</comment>
<dbReference type="PROSITE" id="PS00080">
    <property type="entry name" value="MULTICOPPER_OXIDASE2"/>
    <property type="match status" value="1"/>
</dbReference>
<evidence type="ECO:0000256" key="11">
    <source>
        <dbReference type="SAM" id="SignalP"/>
    </source>
</evidence>
<evidence type="ECO:0000256" key="1">
    <source>
        <dbReference type="ARBA" id="ARBA00000349"/>
    </source>
</evidence>
<dbReference type="InterPro" id="IPR001117">
    <property type="entry name" value="Cu-oxidase_2nd"/>
</dbReference>
<keyword evidence="6" id="KW-0677">Repeat</keyword>
<comment type="cofactor">
    <cofactor evidence="2">
        <name>Cu cation</name>
        <dbReference type="ChEBI" id="CHEBI:23378"/>
    </cofactor>
</comment>
<keyword evidence="8" id="KW-0186">Copper</keyword>
<keyword evidence="9" id="KW-0325">Glycoprotein</keyword>
<evidence type="ECO:0000259" key="14">
    <source>
        <dbReference type="Pfam" id="PF07732"/>
    </source>
</evidence>
<keyword evidence="11" id="KW-0732">Signal</keyword>
<evidence type="ECO:0000256" key="5">
    <source>
        <dbReference type="ARBA" id="ARBA00022723"/>
    </source>
</evidence>
<dbReference type="PANTHER" id="PTHR11709">
    <property type="entry name" value="MULTI-COPPER OXIDASE"/>
    <property type="match status" value="1"/>
</dbReference>
<evidence type="ECO:0000259" key="12">
    <source>
        <dbReference type="Pfam" id="PF00394"/>
    </source>
</evidence>
<evidence type="ECO:0000313" key="15">
    <source>
        <dbReference type="EMBL" id="EGC46581.1"/>
    </source>
</evidence>
<keyword evidence="7" id="KW-0560">Oxidoreductase</keyword>
<dbReference type="CDD" id="cd13901">
    <property type="entry name" value="CuRO_3_MaLCC_like"/>
    <property type="match status" value="1"/>
</dbReference>
<dbReference type="CDD" id="cd13854">
    <property type="entry name" value="CuRO_1_MaLCC_like"/>
    <property type="match status" value="1"/>
</dbReference>
<reference evidence="16" key="1">
    <citation type="submission" date="2008-07" db="EMBL/GenBank/DDBJ databases">
        <title>Annotation of Ajellomyces capsulatus strain H88.</title>
        <authorList>
            <person name="Champion M."/>
            <person name="Cuomo C."/>
            <person name="Ma L.-J."/>
            <person name="Henn M.R."/>
            <person name="Sil A."/>
            <person name="Goldman B."/>
            <person name="Young S.K."/>
            <person name="Kodira C.D."/>
            <person name="Zeng Q."/>
            <person name="Koehrsen M."/>
            <person name="Alvarado L."/>
            <person name="Berlin A."/>
            <person name="Borenstein D."/>
            <person name="Chen Z."/>
            <person name="Engels R."/>
            <person name="Freedman E."/>
            <person name="Gellesch M."/>
            <person name="Goldberg J."/>
            <person name="Griggs A."/>
            <person name="Gujja S."/>
            <person name="Heiman D."/>
            <person name="Hepburn T."/>
            <person name="Howarth C."/>
            <person name="Jen D."/>
            <person name="Larson L."/>
            <person name="Lewis B."/>
            <person name="Mehta T."/>
            <person name="Park D."/>
            <person name="Pearson M."/>
            <person name="Roberts A."/>
            <person name="Saif S."/>
            <person name="Shea T."/>
            <person name="Shenoy N."/>
            <person name="Sisk P."/>
            <person name="Stolte C."/>
            <person name="Sykes S."/>
            <person name="Walk T."/>
            <person name="White J."/>
            <person name="Yandava C."/>
            <person name="Klein B."/>
            <person name="McEwen J.G."/>
            <person name="Puccia R."/>
            <person name="Goldman G.H."/>
            <person name="Felipe M.S."/>
            <person name="Nino-Vega G."/>
            <person name="San-Blas G."/>
            <person name="Taylor J."/>
            <person name="Mendoza L."/>
            <person name="Galagan J."/>
            <person name="Nusbaum C."/>
            <person name="Birren B."/>
        </authorList>
    </citation>
    <scope>NUCLEOTIDE SEQUENCE [LARGE SCALE GENOMIC DNA]</scope>
    <source>
        <strain evidence="16">H88</strain>
    </source>
</reference>
<evidence type="ECO:0000256" key="10">
    <source>
        <dbReference type="ARBA" id="ARBA00023185"/>
    </source>
</evidence>
<dbReference type="SUPFAM" id="SSF49503">
    <property type="entry name" value="Cupredoxins"/>
    <property type="match status" value="3"/>
</dbReference>
<dbReference type="CDD" id="cd13880">
    <property type="entry name" value="CuRO_2_MaLCC_like"/>
    <property type="match status" value="1"/>
</dbReference>
<evidence type="ECO:0000256" key="8">
    <source>
        <dbReference type="ARBA" id="ARBA00023008"/>
    </source>
</evidence>
<dbReference type="FunFam" id="2.60.40.420:FF:000038">
    <property type="entry name" value="Extracellular dihydrogeodin oxidase/laccase"/>
    <property type="match status" value="1"/>
</dbReference>
<feature type="domain" description="Plastocyanin-like" evidence="12">
    <location>
        <begin position="224"/>
        <end position="363"/>
    </location>
</feature>
<keyword evidence="5" id="KW-0479">Metal-binding</keyword>
<dbReference type="GO" id="GO:0046274">
    <property type="term" value="P:lignin catabolic process"/>
    <property type="evidence" value="ECO:0007669"/>
    <property type="project" value="UniProtKB-KW"/>
</dbReference>
<feature type="domain" description="Plastocyanin-like" evidence="14">
    <location>
        <begin position="88"/>
        <end position="210"/>
    </location>
</feature>
<dbReference type="InterPro" id="IPR011706">
    <property type="entry name" value="Cu-oxidase_C"/>
</dbReference>
<accession>F0UJJ0</accession>
<gene>
    <name evidence="15" type="ORF">HCEG_05796</name>
</gene>
<dbReference type="SMR" id="F0UJJ0"/>
<dbReference type="Gene3D" id="2.60.40.420">
    <property type="entry name" value="Cupredoxins - blue copper proteins"/>
    <property type="match status" value="3"/>
</dbReference>
<dbReference type="GO" id="GO:0052716">
    <property type="term" value="F:hydroquinone:oxygen oxidoreductase activity"/>
    <property type="evidence" value="ECO:0007669"/>
    <property type="project" value="UniProtKB-EC"/>
</dbReference>
<evidence type="ECO:0000256" key="6">
    <source>
        <dbReference type="ARBA" id="ARBA00022737"/>
    </source>
</evidence>
<dbReference type="InterPro" id="IPR002355">
    <property type="entry name" value="Cu_oxidase_Cu_BS"/>
</dbReference>
<evidence type="ECO:0000256" key="9">
    <source>
        <dbReference type="ARBA" id="ARBA00023180"/>
    </source>
</evidence>
<dbReference type="OMA" id="CHIIEHQ"/>
<dbReference type="PANTHER" id="PTHR11709:SF87">
    <property type="entry name" value="LACCASE"/>
    <property type="match status" value="1"/>
</dbReference>
<dbReference type="GO" id="GO:0005507">
    <property type="term" value="F:copper ion binding"/>
    <property type="evidence" value="ECO:0007669"/>
    <property type="project" value="InterPro"/>
</dbReference>
<dbReference type="InterPro" id="IPR008972">
    <property type="entry name" value="Cupredoxin"/>
</dbReference>
<feature type="signal peptide" evidence="11">
    <location>
        <begin position="1"/>
        <end position="29"/>
    </location>
</feature>
<keyword evidence="10" id="KW-0439">Lignin degradation</keyword>
<evidence type="ECO:0000256" key="3">
    <source>
        <dbReference type="ARBA" id="ARBA00010609"/>
    </source>
</evidence>
<name>F0UJJ0_AJEC8</name>
<dbReference type="VEuPathDB" id="FungiDB:I7I53_05613"/>
<dbReference type="HOGENOM" id="CLU_006504_3_2_1"/>
<evidence type="ECO:0000256" key="2">
    <source>
        <dbReference type="ARBA" id="ARBA00001935"/>
    </source>
</evidence>
<protein>
    <recommendedName>
        <fullName evidence="4">laccase</fullName>
        <ecNumber evidence="4">1.10.3.2</ecNumber>
    </recommendedName>
</protein>
<organism evidence="16">
    <name type="scientific">Ajellomyces capsulatus (strain H88)</name>
    <name type="common">Darling's disease fungus</name>
    <name type="synonym">Histoplasma capsulatum</name>
    <dbReference type="NCBI Taxonomy" id="544711"/>
    <lineage>
        <taxon>Eukaryota</taxon>
        <taxon>Fungi</taxon>
        <taxon>Dikarya</taxon>
        <taxon>Ascomycota</taxon>
        <taxon>Pezizomycotina</taxon>
        <taxon>Eurotiomycetes</taxon>
        <taxon>Eurotiomycetidae</taxon>
        <taxon>Onygenales</taxon>
        <taxon>Ajellomycetaceae</taxon>
        <taxon>Histoplasma</taxon>
    </lineage>
</organism>
<evidence type="ECO:0000259" key="13">
    <source>
        <dbReference type="Pfam" id="PF07731"/>
    </source>
</evidence>
<dbReference type="AlphaFoldDB" id="F0UJJ0"/>
<dbReference type="OrthoDB" id="2121828at2759"/>
<dbReference type="Pfam" id="PF07731">
    <property type="entry name" value="Cu-oxidase_2"/>
    <property type="match status" value="1"/>
</dbReference>
<dbReference type="STRING" id="544711.F0UJJ0"/>
<evidence type="ECO:0000313" key="16">
    <source>
        <dbReference type="Proteomes" id="UP000008142"/>
    </source>
</evidence>
<dbReference type="InterPro" id="IPR045087">
    <property type="entry name" value="Cu-oxidase_fam"/>
</dbReference>
<feature type="chain" id="PRO_5003262128" description="laccase" evidence="11">
    <location>
        <begin position="30"/>
        <end position="597"/>
    </location>
</feature>
<evidence type="ECO:0000256" key="7">
    <source>
        <dbReference type="ARBA" id="ARBA00023002"/>
    </source>
</evidence>
<feature type="domain" description="Plastocyanin-like" evidence="13">
    <location>
        <begin position="446"/>
        <end position="560"/>
    </location>
</feature>
<proteinExistence type="inferred from homology"/>
<dbReference type="EMBL" id="DS990639">
    <property type="protein sequence ID" value="EGC46581.1"/>
    <property type="molecule type" value="Genomic_DNA"/>
</dbReference>
<comment type="similarity">
    <text evidence="3">Belongs to the multicopper oxidase family.</text>
</comment>
<sequence>MTLRKNAASSLSVIIYIFWVLLGSSICAAQSNTYHPIPEKGPLGYVSDKNCKHGPTNRACWGGGFDVATNFGVKWPDTGKVVEYHLEITNTTLAPDGFERLVLAVNGQFPGPTIRAEWGDTVRIHVKNNMQNNGTSIHWHGIRQKYTNQQDGTNGVTECPIPPGGSKTYEFKCTQYGTSWYHSHHTVQFVDLKSRRYGDGVLGAIVISGPASANYDIDLGEMSIQDWYYRTAWQNALLGIPPVADNGLINGTMVNANGGGKYHENVIKKGKSYLLRLINTSVDNYFKVHLDNHLFTVVSSDFVPIMPYQADWLFIAIAGQRYDVIIHADQEIDNYWFRAEVQKGCGQNAMNGKIKSIFRYEGADPNANPTSVASNYTQGCDDEEGLIPFVPIDVPSDHFSQQAKDLNVSFQSEVSLPGQNIVHWRINGVPIETDWEYPTLQYVLDCNTSFPQRLNVIPLPEPNVWTYWIIEASFESTVNVPHPIHLHGHDFSILGTGRGNFPGPEGLNFKNPARRDSVMLPDHGWVAIAFPTDNPGAWLAHCHIAWHAHEGLAVQFLERSSEIPSALNIAQSWHHTCAQWKDYILDNAIYQQEGSGI</sequence>
<dbReference type="InterPro" id="IPR011707">
    <property type="entry name" value="Cu-oxidase-like_N"/>
</dbReference>
<dbReference type="FunFam" id="2.60.40.420:FF:000021">
    <property type="entry name" value="Extracellular dihydrogeodin oxidase/laccase"/>
    <property type="match status" value="1"/>
</dbReference>